<dbReference type="RefSeq" id="XP_009528540.1">
    <property type="nucleotide sequence ID" value="XM_009530245.1"/>
</dbReference>
<dbReference type="EMBL" id="JH159155">
    <property type="protein sequence ID" value="EGZ14791.1"/>
    <property type="molecule type" value="Genomic_DNA"/>
</dbReference>
<dbReference type="Pfam" id="PF10551">
    <property type="entry name" value="MULE"/>
    <property type="match status" value="1"/>
</dbReference>
<feature type="domain" description="MULE transposase" evidence="1">
    <location>
        <begin position="112"/>
        <end position="207"/>
    </location>
</feature>
<keyword evidence="3" id="KW-1185">Reference proteome</keyword>
<organism evidence="2 3">
    <name type="scientific">Phytophthora sojae (strain P6497)</name>
    <name type="common">Soybean stem and root rot agent</name>
    <name type="synonym">Phytophthora megasperma f. sp. glycines</name>
    <dbReference type="NCBI Taxonomy" id="1094619"/>
    <lineage>
        <taxon>Eukaryota</taxon>
        <taxon>Sar</taxon>
        <taxon>Stramenopiles</taxon>
        <taxon>Oomycota</taxon>
        <taxon>Peronosporomycetes</taxon>
        <taxon>Peronosporales</taxon>
        <taxon>Peronosporaceae</taxon>
        <taxon>Phytophthora</taxon>
    </lineage>
</organism>
<dbReference type="InterPro" id="IPR018289">
    <property type="entry name" value="MULE_transposase_dom"/>
</dbReference>
<sequence>DSLARSDVALSVTAIWSRINEQVYGGGQQQALVGLSREQVLSRVYRARNRHFGGNIHGRIELPPLSRVNDRPLNFFQFHHISGSNDSDQPSRIIGWAHPELISLLRYAGISLFVDGTFRCVPRGFQQCVVVMVHDQASGCFVPVFYVLTTHRTMDTYTALYFCIQQASDRLLEPAEVVCDFERALIDAVGDQFPNADIIGCLFHFKQAVRRKMKSIGISNRAAGIAMAPGVLDMLTVVPIEQVEVGGISWVKRQVKERCRNDGVAYVRSKWNIFWSYFKRTWL</sequence>
<evidence type="ECO:0000313" key="3">
    <source>
        <dbReference type="Proteomes" id="UP000002640"/>
    </source>
</evidence>
<dbReference type="InParanoid" id="G4ZQ80"/>
<dbReference type="PANTHER" id="PTHR47160">
    <property type="entry name" value="PUTATIVE-RELATED"/>
    <property type="match status" value="1"/>
</dbReference>
<dbReference type="KEGG" id="psoj:PHYSODRAFT_507900"/>
<reference evidence="2 3" key="1">
    <citation type="journal article" date="2006" name="Science">
        <title>Phytophthora genome sequences uncover evolutionary origins and mechanisms of pathogenesis.</title>
        <authorList>
            <person name="Tyler B.M."/>
            <person name="Tripathy S."/>
            <person name="Zhang X."/>
            <person name="Dehal P."/>
            <person name="Jiang R.H."/>
            <person name="Aerts A."/>
            <person name="Arredondo F.D."/>
            <person name="Baxter L."/>
            <person name="Bensasson D."/>
            <person name="Beynon J.L."/>
            <person name="Chapman J."/>
            <person name="Damasceno C.M."/>
            <person name="Dorrance A.E."/>
            <person name="Dou D."/>
            <person name="Dickerman A.W."/>
            <person name="Dubchak I.L."/>
            <person name="Garbelotto M."/>
            <person name="Gijzen M."/>
            <person name="Gordon S.G."/>
            <person name="Govers F."/>
            <person name="Grunwald N.J."/>
            <person name="Huang W."/>
            <person name="Ivors K.L."/>
            <person name="Jones R.W."/>
            <person name="Kamoun S."/>
            <person name="Krampis K."/>
            <person name="Lamour K.H."/>
            <person name="Lee M.K."/>
            <person name="McDonald W.H."/>
            <person name="Medina M."/>
            <person name="Meijer H.J."/>
            <person name="Nordberg E.K."/>
            <person name="Maclean D.J."/>
            <person name="Ospina-Giraldo M.D."/>
            <person name="Morris P.F."/>
            <person name="Phuntumart V."/>
            <person name="Putnam N.H."/>
            <person name="Rash S."/>
            <person name="Rose J.K."/>
            <person name="Sakihama Y."/>
            <person name="Salamov A.A."/>
            <person name="Savidor A."/>
            <person name="Scheuring C.F."/>
            <person name="Smith B.M."/>
            <person name="Sobral B.W."/>
            <person name="Terry A."/>
            <person name="Torto-Alalibo T.A."/>
            <person name="Win J."/>
            <person name="Xu Z."/>
            <person name="Zhang H."/>
            <person name="Grigoriev I.V."/>
            <person name="Rokhsar D.S."/>
            <person name="Boore J.L."/>
        </authorList>
    </citation>
    <scope>NUCLEOTIDE SEQUENCE [LARGE SCALE GENOMIC DNA]</scope>
    <source>
        <strain evidence="2 3">P6497</strain>
    </source>
</reference>
<protein>
    <recommendedName>
        <fullName evidence="1">MULE transposase domain-containing protein</fullName>
    </recommendedName>
</protein>
<name>G4ZQ80_PHYSP</name>
<evidence type="ECO:0000259" key="1">
    <source>
        <dbReference type="Pfam" id="PF10551"/>
    </source>
</evidence>
<feature type="non-terminal residue" evidence="2">
    <location>
        <position position="1"/>
    </location>
</feature>
<gene>
    <name evidence="2" type="ORF">PHYSODRAFT_507900</name>
</gene>
<dbReference type="PANTHER" id="PTHR47160:SF5">
    <property type="entry name" value="MULE TRANSPOSASE DOMAIN-CONTAINING PROTEIN"/>
    <property type="match status" value="1"/>
</dbReference>
<dbReference type="Proteomes" id="UP000002640">
    <property type="component" value="Unassembled WGS sequence"/>
</dbReference>
<dbReference type="OMA" id="KCATAGF"/>
<evidence type="ECO:0000313" key="2">
    <source>
        <dbReference type="EMBL" id="EGZ14791.1"/>
    </source>
</evidence>
<proteinExistence type="predicted"/>
<dbReference type="GeneID" id="20658807"/>
<accession>G4ZQ80</accession>
<dbReference type="AlphaFoldDB" id="G4ZQ80"/>